<feature type="region of interest" description="Disordered" evidence="1">
    <location>
        <begin position="1"/>
        <end position="50"/>
    </location>
</feature>
<dbReference type="Proteomes" id="UP001152795">
    <property type="component" value="Unassembled WGS sequence"/>
</dbReference>
<keyword evidence="3" id="KW-1185">Reference proteome</keyword>
<comment type="caution">
    <text evidence="2">The sequence shown here is derived from an EMBL/GenBank/DDBJ whole genome shotgun (WGS) entry which is preliminary data.</text>
</comment>
<feature type="compositionally biased region" description="Basic and acidic residues" evidence="1">
    <location>
        <begin position="37"/>
        <end position="50"/>
    </location>
</feature>
<sequence>MAAKRVFNLSPGDMPGKPKNKVPTHQPHSRKSLFQSEEVKQAEPARQEKPIPWSEKETKALVQYVCLFWKDAWKNKWPSTKDQNFWKECAKAVNKAYCSSRTGVSCRTRVLKHLAKKFPTLSDAEEAFNIDYVVHSDENVGGISPRMPFSSLVINDSLSPIFKTSSAKSSLPSRSVGDIVQDFITAFKCTMSQRLKEQLVHYLYKLMVIELGGMPLYKFVEADFLDKLGIEDHYVQWLETMFAHFGHKWMCLHRGPAWQYEVKVEAQELSTECEPMLSNILENALEFSGISFLSDDMENINTEPQIAHCSNTVIEHSCKASPIITELFNVLEALYVFYTGSTKRMSSLEDSIQSMKVDDPLNLRNLSRTRWTARAESIKSVWICYEAILDSLSNLEQSDDGTASGLRSKLLRFDCIMSIMFMKNMMPVKGILTCEVVVGLVANLESRHLRRIENAQRGLQPEHPRSSSTDDVEGFISLLHEMLGPIFDIKQFYSEQPKILNQFKKRIDSDLGFFYSTGAKTRYNDYELPSFNEPSGPGLVERSDNVQLSRGGDPGVFVGNRPSPPQKGQLTARAKFHRAPIALPPLPLT</sequence>
<gene>
    <name evidence="2" type="ORF">PACLA_8A067328</name>
</gene>
<reference evidence="2" key="1">
    <citation type="submission" date="2020-04" db="EMBL/GenBank/DDBJ databases">
        <authorList>
            <person name="Alioto T."/>
            <person name="Alioto T."/>
            <person name="Gomez Garrido J."/>
        </authorList>
    </citation>
    <scope>NUCLEOTIDE SEQUENCE</scope>
    <source>
        <strain evidence="2">A484AB</strain>
    </source>
</reference>
<dbReference type="OrthoDB" id="6620445at2759"/>
<organism evidence="2 3">
    <name type="scientific">Paramuricea clavata</name>
    <name type="common">Red gorgonian</name>
    <name type="synonym">Violescent sea-whip</name>
    <dbReference type="NCBI Taxonomy" id="317549"/>
    <lineage>
        <taxon>Eukaryota</taxon>
        <taxon>Metazoa</taxon>
        <taxon>Cnidaria</taxon>
        <taxon>Anthozoa</taxon>
        <taxon>Octocorallia</taxon>
        <taxon>Malacalcyonacea</taxon>
        <taxon>Plexauridae</taxon>
        <taxon>Paramuricea</taxon>
    </lineage>
</organism>
<dbReference type="Gene3D" id="1.10.10.60">
    <property type="entry name" value="Homeodomain-like"/>
    <property type="match status" value="1"/>
</dbReference>
<evidence type="ECO:0000313" key="3">
    <source>
        <dbReference type="Proteomes" id="UP001152795"/>
    </source>
</evidence>
<feature type="compositionally biased region" description="Basic residues" evidence="1">
    <location>
        <begin position="18"/>
        <end position="31"/>
    </location>
</feature>
<dbReference type="PROSITE" id="PS50090">
    <property type="entry name" value="MYB_LIKE"/>
    <property type="match status" value="1"/>
</dbReference>
<evidence type="ECO:0000256" key="1">
    <source>
        <dbReference type="SAM" id="MobiDB-lite"/>
    </source>
</evidence>
<accession>A0A6S7H2S7</accession>
<protein>
    <submittedName>
        <fullName evidence="2">Transposon Tf2-6 poly</fullName>
    </submittedName>
</protein>
<proteinExistence type="predicted"/>
<dbReference type="EMBL" id="CACRXK020001697">
    <property type="protein sequence ID" value="CAB3990641.1"/>
    <property type="molecule type" value="Genomic_DNA"/>
</dbReference>
<evidence type="ECO:0000313" key="2">
    <source>
        <dbReference type="EMBL" id="CAB3990641.1"/>
    </source>
</evidence>
<dbReference type="InterPro" id="IPR001005">
    <property type="entry name" value="SANT/Myb"/>
</dbReference>
<name>A0A6S7H2S7_PARCT</name>
<dbReference type="AlphaFoldDB" id="A0A6S7H2S7"/>